<dbReference type="SMART" id="SM00342">
    <property type="entry name" value="HTH_ARAC"/>
    <property type="match status" value="1"/>
</dbReference>
<dbReference type="Gene3D" id="3.40.50.2300">
    <property type="match status" value="1"/>
</dbReference>
<dbReference type="STRING" id="592026.GCWU0000282_003241"/>
<feature type="domain" description="Response regulatory" evidence="8">
    <location>
        <begin position="9"/>
        <end position="126"/>
    </location>
</feature>
<dbReference type="GO" id="GO:0043565">
    <property type="term" value="F:sequence-specific DNA binding"/>
    <property type="evidence" value="ECO:0007669"/>
    <property type="project" value="InterPro"/>
</dbReference>
<accession>V2Z440</accession>
<organism evidence="9 10">
    <name type="scientific">Catonella morbi ATCC 51271</name>
    <dbReference type="NCBI Taxonomy" id="592026"/>
    <lineage>
        <taxon>Bacteria</taxon>
        <taxon>Bacillati</taxon>
        <taxon>Bacillota</taxon>
        <taxon>Clostridia</taxon>
        <taxon>Lachnospirales</taxon>
        <taxon>Lachnospiraceae</taxon>
        <taxon>Catonella</taxon>
    </lineage>
</organism>
<keyword evidence="2" id="KW-0805">Transcription regulation</keyword>
<dbReference type="InterPro" id="IPR020449">
    <property type="entry name" value="Tscrpt_reg_AraC-type_HTH"/>
</dbReference>
<dbReference type="InterPro" id="IPR018062">
    <property type="entry name" value="HTH_AraC-typ_CS"/>
</dbReference>
<sequence length="357" mass="40879">MNGDGMGWKVVVTDDDQNVCKCLKNLVDWERLGCDIPYLAYDGRDALAFFVEEKIDFLICDLKMPGMDGLTLMHNIYEKSPDTDVIFISGYEDFNTAQEALRCGVKSYILKPINQQTLDELELLLKSLILHRESRKLRKCLFLPDNKQSFHAAIRKKDNEWLENFIVRLFVDGDSPAPLIADWIGDYLGREALIPPEAADIIVKQYLEKMSQMPDGKADFLLRECTKLMERQERMEENAVSFTESVKEYVLRNYSDENLGVETLAAEMGFSAGYIGRIFARDVGVSLQEFIIQTRMHEAKRLLRETRDTVAVIANRCGFSDANYFSKVFRKRCGSSPKEFRESEVILPNISKRGGSE</sequence>
<keyword evidence="3" id="KW-0238">DNA-binding</keyword>
<feature type="domain" description="HTH araC/xylS-type" evidence="7">
    <location>
        <begin position="244"/>
        <end position="343"/>
    </location>
</feature>
<dbReference type="InterPro" id="IPR009057">
    <property type="entry name" value="Homeodomain-like_sf"/>
</dbReference>
<dbReference type="InterPro" id="IPR018060">
    <property type="entry name" value="HTH_AraC"/>
</dbReference>
<evidence type="ECO:0000259" key="8">
    <source>
        <dbReference type="PROSITE" id="PS50110"/>
    </source>
</evidence>
<dbReference type="eggNOG" id="COG2207">
    <property type="taxonomic scope" value="Bacteria"/>
</dbReference>
<dbReference type="SMART" id="SM00448">
    <property type="entry name" value="REC"/>
    <property type="match status" value="1"/>
</dbReference>
<keyword evidence="10" id="KW-1185">Reference proteome</keyword>
<evidence type="ECO:0000256" key="3">
    <source>
        <dbReference type="ARBA" id="ARBA00023125"/>
    </source>
</evidence>
<dbReference type="PRINTS" id="PR00032">
    <property type="entry name" value="HTHARAC"/>
</dbReference>
<evidence type="ECO:0000256" key="6">
    <source>
        <dbReference type="PROSITE-ProRule" id="PRU00169"/>
    </source>
</evidence>
<dbReference type="Gene3D" id="1.10.10.60">
    <property type="entry name" value="Homeodomain-like"/>
    <property type="match status" value="2"/>
</dbReference>
<evidence type="ECO:0000259" key="7">
    <source>
        <dbReference type="PROSITE" id="PS01124"/>
    </source>
</evidence>
<dbReference type="eggNOG" id="COG4753">
    <property type="taxonomic scope" value="Bacteria"/>
</dbReference>
<dbReference type="InterPro" id="IPR001789">
    <property type="entry name" value="Sig_transdc_resp-reg_receiver"/>
</dbReference>
<keyword evidence="6" id="KW-0597">Phosphoprotein</keyword>
<proteinExistence type="predicted"/>
<evidence type="ECO:0000256" key="5">
    <source>
        <dbReference type="ARBA" id="ARBA00024867"/>
    </source>
</evidence>
<evidence type="ECO:0000256" key="2">
    <source>
        <dbReference type="ARBA" id="ARBA00023015"/>
    </source>
</evidence>
<dbReference type="Pfam" id="PF00072">
    <property type="entry name" value="Response_reg"/>
    <property type="match status" value="1"/>
</dbReference>
<name>V2Z440_9FIRM</name>
<comment type="caution">
    <text evidence="9">The sequence shown here is derived from an EMBL/GenBank/DDBJ whole genome shotgun (WGS) entry which is preliminary data.</text>
</comment>
<dbReference type="InterPro" id="IPR011006">
    <property type="entry name" value="CheY-like_superfamily"/>
</dbReference>
<reference evidence="9 10" key="1">
    <citation type="submission" date="2013-06" db="EMBL/GenBank/DDBJ databases">
        <authorList>
            <person name="Weinstock G."/>
            <person name="Sodergren E."/>
            <person name="Clifton S."/>
            <person name="Fulton L."/>
            <person name="Fulton B."/>
            <person name="Courtney L."/>
            <person name="Fronick C."/>
            <person name="Harrison M."/>
            <person name="Strong C."/>
            <person name="Farmer C."/>
            <person name="Delahaunty K."/>
            <person name="Markovic C."/>
            <person name="Hall O."/>
            <person name="Minx P."/>
            <person name="Tomlinson C."/>
            <person name="Mitreva M."/>
            <person name="Nelson J."/>
            <person name="Hou S."/>
            <person name="Wollam A."/>
            <person name="Pepin K.H."/>
            <person name="Johnson M."/>
            <person name="Bhonagiri V."/>
            <person name="Nash W.E."/>
            <person name="Warren W."/>
            <person name="Chinwalla A."/>
            <person name="Mardis E.R."/>
            <person name="Wilson R.K."/>
        </authorList>
    </citation>
    <scope>NUCLEOTIDE SEQUENCE [LARGE SCALE GENOMIC DNA]</scope>
    <source>
        <strain evidence="9 10">ATCC 51271</strain>
    </source>
</reference>
<gene>
    <name evidence="9" type="ORF">GCWU0000282_003241</name>
</gene>
<feature type="modified residue" description="4-aspartylphosphate" evidence="6">
    <location>
        <position position="61"/>
    </location>
</feature>
<dbReference type="PANTHER" id="PTHR43280">
    <property type="entry name" value="ARAC-FAMILY TRANSCRIPTIONAL REGULATOR"/>
    <property type="match status" value="1"/>
</dbReference>
<dbReference type="PROSITE" id="PS50110">
    <property type="entry name" value="RESPONSE_REGULATORY"/>
    <property type="match status" value="1"/>
</dbReference>
<dbReference type="SUPFAM" id="SSF52172">
    <property type="entry name" value="CheY-like"/>
    <property type="match status" value="1"/>
</dbReference>
<dbReference type="AlphaFoldDB" id="V2Z440"/>
<dbReference type="PROSITE" id="PS00041">
    <property type="entry name" value="HTH_ARAC_FAMILY_1"/>
    <property type="match status" value="1"/>
</dbReference>
<dbReference type="SUPFAM" id="SSF46689">
    <property type="entry name" value="Homeodomain-like"/>
    <property type="match status" value="1"/>
</dbReference>
<comment type="function">
    <text evidence="5">May play the central regulatory role in sporulation. It may be an element of the effector pathway responsible for the activation of sporulation genes in response to nutritional stress. Spo0A may act in concert with spo0H (a sigma factor) to control the expression of some genes that are critical to the sporulation process.</text>
</comment>
<dbReference type="PANTHER" id="PTHR43280:SF2">
    <property type="entry name" value="HTH-TYPE TRANSCRIPTIONAL REGULATOR EXSA"/>
    <property type="match status" value="1"/>
</dbReference>
<evidence type="ECO:0000313" key="9">
    <source>
        <dbReference type="EMBL" id="ESL01680.1"/>
    </source>
</evidence>
<dbReference type="GO" id="GO:0003700">
    <property type="term" value="F:DNA-binding transcription factor activity"/>
    <property type="evidence" value="ECO:0007669"/>
    <property type="project" value="InterPro"/>
</dbReference>
<keyword evidence="4" id="KW-0804">Transcription</keyword>
<dbReference type="CDD" id="cd17536">
    <property type="entry name" value="REC_YesN-like"/>
    <property type="match status" value="1"/>
</dbReference>
<dbReference type="OrthoDB" id="1769137at2"/>
<dbReference type="HOGENOM" id="CLU_000445_5_0_9"/>
<evidence type="ECO:0000256" key="1">
    <source>
        <dbReference type="ARBA" id="ARBA00018672"/>
    </source>
</evidence>
<dbReference type="EMBL" id="ACIL03000021">
    <property type="protein sequence ID" value="ESL01680.1"/>
    <property type="molecule type" value="Genomic_DNA"/>
</dbReference>
<dbReference type="Proteomes" id="UP000018227">
    <property type="component" value="Unassembled WGS sequence"/>
</dbReference>
<dbReference type="PROSITE" id="PS01124">
    <property type="entry name" value="HTH_ARAC_FAMILY_2"/>
    <property type="match status" value="1"/>
</dbReference>
<evidence type="ECO:0000256" key="4">
    <source>
        <dbReference type="ARBA" id="ARBA00023163"/>
    </source>
</evidence>
<dbReference type="Pfam" id="PF12833">
    <property type="entry name" value="HTH_18"/>
    <property type="match status" value="1"/>
</dbReference>
<evidence type="ECO:0000313" key="10">
    <source>
        <dbReference type="Proteomes" id="UP000018227"/>
    </source>
</evidence>
<protein>
    <recommendedName>
        <fullName evidence="1">Stage 0 sporulation protein A homolog</fullName>
    </recommendedName>
</protein>
<dbReference type="GO" id="GO:0000160">
    <property type="term" value="P:phosphorelay signal transduction system"/>
    <property type="evidence" value="ECO:0007669"/>
    <property type="project" value="InterPro"/>
</dbReference>